<evidence type="ECO:0000259" key="1">
    <source>
        <dbReference type="Pfam" id="PF00535"/>
    </source>
</evidence>
<feature type="domain" description="Glycosyltransferase 2-like" evidence="1">
    <location>
        <begin position="7"/>
        <end position="133"/>
    </location>
</feature>
<gene>
    <name evidence="2" type="ORF">IAA52_10235</name>
</gene>
<protein>
    <submittedName>
        <fullName evidence="2">Glycosyltransferase</fullName>
    </submittedName>
</protein>
<dbReference type="PANTHER" id="PTHR22916">
    <property type="entry name" value="GLYCOSYLTRANSFERASE"/>
    <property type="match status" value="1"/>
</dbReference>
<evidence type="ECO:0000313" key="2">
    <source>
        <dbReference type="EMBL" id="HIQ83463.1"/>
    </source>
</evidence>
<dbReference type="AlphaFoldDB" id="A0A9D0ZMP0"/>
<sequence length="292" mass="33304">MRELLFSVIIPVYNTRRYLQECLQSAVGQTLEDAEFICIDDGSTDGCAEILAAFAQKDARVRVIRQENAGLSAARNRGMEAAQGEYLCFLDSDDLLMCDALETMRACILQERPDMVLFECEVFCTPQVREIPPDILRRSRAYAGRWNGEQLYVDMYRAGDYRCMVWSQCMRRAFAEEKRLRFDAGLLYEDELFSLRAMLAAESVRHLYRPLYRYRQRSDSIVNSPRSLLKLISKLHIALEEAGLCMQGGISSAARFCVLDAAKGMLENVRREYAGYFSDARSSQAEQSPAQP</sequence>
<dbReference type="SUPFAM" id="SSF53448">
    <property type="entry name" value="Nucleotide-diphospho-sugar transferases"/>
    <property type="match status" value="1"/>
</dbReference>
<accession>A0A9D0ZMP0</accession>
<dbReference type="CDD" id="cd00761">
    <property type="entry name" value="Glyco_tranf_GTA_type"/>
    <property type="match status" value="1"/>
</dbReference>
<dbReference type="Proteomes" id="UP000824260">
    <property type="component" value="Unassembled WGS sequence"/>
</dbReference>
<dbReference type="InterPro" id="IPR001173">
    <property type="entry name" value="Glyco_trans_2-like"/>
</dbReference>
<organism evidence="2 3">
    <name type="scientific">Candidatus Pullichristensenella stercorigallinarum</name>
    <dbReference type="NCBI Taxonomy" id="2840909"/>
    <lineage>
        <taxon>Bacteria</taxon>
        <taxon>Bacillati</taxon>
        <taxon>Bacillota</taxon>
        <taxon>Clostridia</taxon>
        <taxon>Candidatus Pullichristensenella</taxon>
    </lineage>
</organism>
<comment type="caution">
    <text evidence="2">The sequence shown here is derived from an EMBL/GenBank/DDBJ whole genome shotgun (WGS) entry which is preliminary data.</text>
</comment>
<evidence type="ECO:0000313" key="3">
    <source>
        <dbReference type="Proteomes" id="UP000824260"/>
    </source>
</evidence>
<dbReference type="Gene3D" id="3.90.550.10">
    <property type="entry name" value="Spore Coat Polysaccharide Biosynthesis Protein SpsA, Chain A"/>
    <property type="match status" value="1"/>
</dbReference>
<dbReference type="PANTHER" id="PTHR22916:SF3">
    <property type="entry name" value="UDP-GLCNAC:BETAGAL BETA-1,3-N-ACETYLGLUCOSAMINYLTRANSFERASE-LIKE PROTEIN 1"/>
    <property type="match status" value="1"/>
</dbReference>
<proteinExistence type="predicted"/>
<dbReference type="Pfam" id="PF00535">
    <property type="entry name" value="Glycos_transf_2"/>
    <property type="match status" value="1"/>
</dbReference>
<reference evidence="2" key="1">
    <citation type="submission" date="2020-10" db="EMBL/GenBank/DDBJ databases">
        <authorList>
            <person name="Gilroy R."/>
        </authorList>
    </citation>
    <scope>NUCLEOTIDE SEQUENCE</scope>
    <source>
        <strain evidence="2">ChiSjej6B24-2974</strain>
    </source>
</reference>
<dbReference type="GO" id="GO:0016758">
    <property type="term" value="F:hexosyltransferase activity"/>
    <property type="evidence" value="ECO:0007669"/>
    <property type="project" value="UniProtKB-ARBA"/>
</dbReference>
<dbReference type="InterPro" id="IPR029044">
    <property type="entry name" value="Nucleotide-diphossugar_trans"/>
</dbReference>
<name>A0A9D0ZMP0_9FIRM</name>
<reference evidence="2" key="2">
    <citation type="journal article" date="2021" name="PeerJ">
        <title>Extensive microbial diversity within the chicken gut microbiome revealed by metagenomics and culture.</title>
        <authorList>
            <person name="Gilroy R."/>
            <person name="Ravi A."/>
            <person name="Getino M."/>
            <person name="Pursley I."/>
            <person name="Horton D.L."/>
            <person name="Alikhan N.F."/>
            <person name="Baker D."/>
            <person name="Gharbi K."/>
            <person name="Hall N."/>
            <person name="Watson M."/>
            <person name="Adriaenssens E.M."/>
            <person name="Foster-Nyarko E."/>
            <person name="Jarju S."/>
            <person name="Secka A."/>
            <person name="Antonio M."/>
            <person name="Oren A."/>
            <person name="Chaudhuri R.R."/>
            <person name="La Ragione R."/>
            <person name="Hildebrand F."/>
            <person name="Pallen M.J."/>
        </authorList>
    </citation>
    <scope>NUCLEOTIDE SEQUENCE</scope>
    <source>
        <strain evidence="2">ChiSjej6B24-2974</strain>
    </source>
</reference>
<dbReference type="EMBL" id="DVFZ01000100">
    <property type="protein sequence ID" value="HIQ83463.1"/>
    <property type="molecule type" value="Genomic_DNA"/>
</dbReference>